<dbReference type="Pfam" id="PF00248">
    <property type="entry name" value="Aldo_ket_red"/>
    <property type="match status" value="1"/>
</dbReference>
<dbReference type="InterPro" id="IPR023210">
    <property type="entry name" value="NADP_OxRdtase_dom"/>
</dbReference>
<organism evidence="4">
    <name type="scientific">Echinostoma caproni</name>
    <dbReference type="NCBI Taxonomy" id="27848"/>
    <lineage>
        <taxon>Eukaryota</taxon>
        <taxon>Metazoa</taxon>
        <taxon>Spiralia</taxon>
        <taxon>Lophotrochozoa</taxon>
        <taxon>Platyhelminthes</taxon>
        <taxon>Trematoda</taxon>
        <taxon>Digenea</taxon>
        <taxon>Plagiorchiida</taxon>
        <taxon>Echinostomata</taxon>
        <taxon>Echinostomatoidea</taxon>
        <taxon>Echinostomatidae</taxon>
        <taxon>Echinostoma</taxon>
    </lineage>
</organism>
<feature type="domain" description="NADP-dependent oxidoreductase" evidence="1">
    <location>
        <begin position="23"/>
        <end position="201"/>
    </location>
</feature>
<dbReference type="InterPro" id="IPR020471">
    <property type="entry name" value="AKR"/>
</dbReference>
<protein>
    <submittedName>
        <fullName evidence="4">Aldo_ket_red domain-containing protein</fullName>
    </submittedName>
</protein>
<name>A0A183AR06_9TREM</name>
<evidence type="ECO:0000313" key="3">
    <source>
        <dbReference type="Proteomes" id="UP000272942"/>
    </source>
</evidence>
<evidence type="ECO:0000313" key="2">
    <source>
        <dbReference type="EMBL" id="VDP85282.1"/>
    </source>
</evidence>
<gene>
    <name evidence="2" type="ORF">ECPE_LOCUS9391</name>
</gene>
<dbReference type="Gene3D" id="3.20.20.100">
    <property type="entry name" value="NADP-dependent oxidoreductase domain"/>
    <property type="match status" value="1"/>
</dbReference>
<dbReference type="InterPro" id="IPR018170">
    <property type="entry name" value="Aldo/ket_reductase_CS"/>
</dbReference>
<dbReference type="InterPro" id="IPR036812">
    <property type="entry name" value="NAD(P)_OxRdtase_dom_sf"/>
</dbReference>
<dbReference type="PROSITE" id="PS00062">
    <property type="entry name" value="ALDOKETO_REDUCTASE_2"/>
    <property type="match status" value="1"/>
</dbReference>
<dbReference type="PRINTS" id="PR00069">
    <property type="entry name" value="ALDKETRDTASE"/>
</dbReference>
<evidence type="ECO:0000313" key="4">
    <source>
        <dbReference type="WBParaSite" id="ECPE_0000942001-mRNA-1"/>
    </source>
</evidence>
<proteinExistence type="predicted"/>
<dbReference type="AlphaFoldDB" id="A0A183AR06"/>
<evidence type="ECO:0000259" key="1">
    <source>
        <dbReference type="Pfam" id="PF00248"/>
    </source>
</evidence>
<dbReference type="PROSITE" id="PS00798">
    <property type="entry name" value="ALDOKETO_REDUCTASE_1"/>
    <property type="match status" value="1"/>
</dbReference>
<dbReference type="OrthoDB" id="416253at2759"/>
<dbReference type="WBParaSite" id="ECPE_0000942001-mRNA-1">
    <property type="protein sequence ID" value="ECPE_0000942001-mRNA-1"/>
    <property type="gene ID" value="ECPE_0000942001"/>
</dbReference>
<dbReference type="SUPFAM" id="SSF51430">
    <property type="entry name" value="NAD(P)-linked oxidoreductase"/>
    <property type="match status" value="1"/>
</dbReference>
<reference evidence="4" key="1">
    <citation type="submission" date="2016-06" db="UniProtKB">
        <authorList>
            <consortium name="WormBaseParasite"/>
        </authorList>
    </citation>
    <scope>IDENTIFICATION</scope>
</reference>
<dbReference type="EMBL" id="UZAN01047347">
    <property type="protein sequence ID" value="VDP85282.1"/>
    <property type="molecule type" value="Genomic_DNA"/>
</dbReference>
<accession>A0A183AR06</accession>
<reference evidence="2 3" key="2">
    <citation type="submission" date="2018-11" db="EMBL/GenBank/DDBJ databases">
        <authorList>
            <consortium name="Pathogen Informatics"/>
        </authorList>
    </citation>
    <scope>NUCLEOTIDE SEQUENCE [LARGE SCALE GENOMIC DNA]</scope>
    <source>
        <strain evidence="2 3">Egypt</strain>
    </source>
</reference>
<dbReference type="PANTHER" id="PTHR11732">
    <property type="entry name" value="ALDO/KETO REDUCTASE"/>
    <property type="match status" value="1"/>
</dbReference>
<dbReference type="Proteomes" id="UP000272942">
    <property type="component" value="Unassembled WGS sequence"/>
</dbReference>
<sequence>MESNRISPEILFGIPMLGLGTWRAVSCAIEHGYRHIDCAYLYSNEKEIGDVLEVLFISNRIKRDELFITSKLWSTFFRPDLVEKCCLESLHNLKLTYLDLYLMHSPMALQVSLVSYRPNNAKVKVLLWAMESLVDKGLVKCIGLSNFNRRQINEIWHHSRIKPTNLQIEAHANFTNTELVAYVQFLGMSVTAYAPLGSPGLPLDGGRSLWTATTHPSWAAASQ</sequence>
<dbReference type="GO" id="GO:0016491">
    <property type="term" value="F:oxidoreductase activity"/>
    <property type="evidence" value="ECO:0007669"/>
    <property type="project" value="InterPro"/>
</dbReference>
<keyword evidence="3" id="KW-1185">Reference proteome</keyword>